<proteinExistence type="predicted"/>
<reference evidence="2 3" key="1">
    <citation type="journal article" date="2016" name="Nat. Commun.">
        <title>Thousands of microbial genomes shed light on interconnected biogeochemical processes in an aquifer system.</title>
        <authorList>
            <person name="Anantharaman K."/>
            <person name="Brown C.T."/>
            <person name="Hug L.A."/>
            <person name="Sharon I."/>
            <person name="Castelle C.J."/>
            <person name="Probst A.J."/>
            <person name="Thomas B.C."/>
            <person name="Singh A."/>
            <person name="Wilkins M.J."/>
            <person name="Karaoz U."/>
            <person name="Brodie E.L."/>
            <person name="Williams K.H."/>
            <person name="Hubbard S.S."/>
            <person name="Banfield J.F."/>
        </authorList>
    </citation>
    <scope>NUCLEOTIDE SEQUENCE [LARGE SCALE GENOMIC DNA]</scope>
</reference>
<evidence type="ECO:0000313" key="2">
    <source>
        <dbReference type="EMBL" id="OGM01869.1"/>
    </source>
</evidence>
<keyword evidence="1" id="KW-0472">Membrane</keyword>
<feature type="transmembrane region" description="Helical" evidence="1">
    <location>
        <begin position="69"/>
        <end position="87"/>
    </location>
</feature>
<evidence type="ECO:0000256" key="1">
    <source>
        <dbReference type="SAM" id="Phobius"/>
    </source>
</evidence>
<gene>
    <name evidence="2" type="ORF">A2115_00255</name>
</gene>
<dbReference type="AlphaFoldDB" id="A0A1F7WHJ6"/>
<sequence length="254" mass="26367">MAATSSYVARRDPSVRGKFALIMGVAIAVLGYVMMTISSSPTVKGASFLWLPAALQLAAGVWLGPWYGFLAGGLGAYAAGILAYGGWGPQDLIQNLIAGGFANAMLPAILFSLLRVDPTLGAKRPSDVLAGAYRMLILVLVVLGAGMFNKVVPLPGPWSLALPFVALVVGARVLLSGLQLDKRSFVTAIGIAVFICAVSAFIGALGAMYTGKTLVQAIADPGIGWFVGDTVSAILGLYLLPLYPERLRAAGIIK</sequence>
<keyword evidence="1" id="KW-1133">Transmembrane helix</keyword>
<organism evidence="2 3">
    <name type="scientific">Candidatus Woesebacteria bacterium GWA1_41_8</name>
    <dbReference type="NCBI Taxonomy" id="1802471"/>
    <lineage>
        <taxon>Bacteria</taxon>
        <taxon>Candidatus Woeseibacteriota</taxon>
    </lineage>
</organism>
<protein>
    <recommendedName>
        <fullName evidence="4">MASE1 domain-containing protein</fullName>
    </recommendedName>
</protein>
<keyword evidence="1" id="KW-0812">Transmembrane</keyword>
<feature type="transmembrane region" description="Helical" evidence="1">
    <location>
        <begin position="93"/>
        <end position="116"/>
    </location>
</feature>
<feature type="transmembrane region" description="Helical" evidence="1">
    <location>
        <begin position="128"/>
        <end position="148"/>
    </location>
</feature>
<evidence type="ECO:0008006" key="4">
    <source>
        <dbReference type="Google" id="ProtNLM"/>
    </source>
</evidence>
<name>A0A1F7WHJ6_9BACT</name>
<dbReference type="Proteomes" id="UP000176198">
    <property type="component" value="Unassembled WGS sequence"/>
</dbReference>
<accession>A0A1F7WHJ6</accession>
<evidence type="ECO:0000313" key="3">
    <source>
        <dbReference type="Proteomes" id="UP000176198"/>
    </source>
</evidence>
<feature type="transmembrane region" description="Helical" evidence="1">
    <location>
        <begin position="19"/>
        <end position="37"/>
    </location>
</feature>
<comment type="caution">
    <text evidence="2">The sequence shown here is derived from an EMBL/GenBank/DDBJ whole genome shotgun (WGS) entry which is preliminary data.</text>
</comment>
<feature type="transmembrane region" description="Helical" evidence="1">
    <location>
        <begin position="222"/>
        <end position="240"/>
    </location>
</feature>
<dbReference type="EMBL" id="MGFJ01000036">
    <property type="protein sequence ID" value="OGM01869.1"/>
    <property type="molecule type" value="Genomic_DNA"/>
</dbReference>
<feature type="transmembrane region" description="Helical" evidence="1">
    <location>
        <begin position="160"/>
        <end position="178"/>
    </location>
</feature>
<feature type="transmembrane region" description="Helical" evidence="1">
    <location>
        <begin position="43"/>
        <end position="62"/>
    </location>
</feature>
<feature type="transmembrane region" description="Helical" evidence="1">
    <location>
        <begin position="185"/>
        <end position="210"/>
    </location>
</feature>